<feature type="domain" description="Nuclease associated modular" evidence="2">
    <location>
        <begin position="98"/>
        <end position="127"/>
    </location>
</feature>
<comment type="caution">
    <text evidence="3">The sequence shown here is derived from an EMBL/GenBank/DDBJ whole genome shotgun (WGS) entry which is preliminary data.</text>
</comment>
<feature type="region of interest" description="Disordered" evidence="1">
    <location>
        <begin position="253"/>
        <end position="272"/>
    </location>
</feature>
<accession>A0A200QS14</accession>
<name>A0A200QS14_MACCD</name>
<feature type="region of interest" description="Disordered" evidence="1">
    <location>
        <begin position="75"/>
        <end position="123"/>
    </location>
</feature>
<keyword evidence="4" id="KW-1185">Reference proteome</keyword>
<dbReference type="FunCoup" id="A0A200QS14">
    <property type="interactions" value="601"/>
</dbReference>
<evidence type="ECO:0000256" key="1">
    <source>
        <dbReference type="SAM" id="MobiDB-lite"/>
    </source>
</evidence>
<dbReference type="Pfam" id="PF07460">
    <property type="entry name" value="NUMOD3"/>
    <property type="match status" value="1"/>
</dbReference>
<sequence length="385" mass="44804">MVDGEHLQPTAMQSNSHTSFVKNTYHSFTIPNSLLRVHCTGTLQFFVNVGDSSQAGEHLKQQVSKVSFRDQTFSKEIQVDSSPESSETFDNEDRKETERRRKIAVANKGKTPWNKGRKHSAETREKIKRRTIEALSDPKVRKKMSERPRAHSEENKVKISLAQKRVWRKRLRLIRLKEEFYMKWAESIAEAARRGGCDQQELDWDSHEKIKAEMVLQKLQRAADKAREKEIAKLRKARAAKEKEEKMARIAQRRKEREEKAKARGEIKRKTRRKSIEEKQQLAISKGLKLKEKLTKIRRKKTVDGKINSQLVTATGNQPAIEKLDLEVIEREKLRKEVSLADQIRAVKKIREEFTSKEALTTLSSNFPVEEIIEQLVCQYSQHKV</sequence>
<feature type="compositionally biased region" description="Polar residues" evidence="1">
    <location>
        <begin position="75"/>
        <end position="88"/>
    </location>
</feature>
<evidence type="ECO:0000313" key="4">
    <source>
        <dbReference type="Proteomes" id="UP000195402"/>
    </source>
</evidence>
<dbReference type="OMA" id="KKMSEHP"/>
<evidence type="ECO:0000259" key="2">
    <source>
        <dbReference type="Pfam" id="PF07460"/>
    </source>
</evidence>
<evidence type="ECO:0000313" key="3">
    <source>
        <dbReference type="EMBL" id="OVA13274.1"/>
    </source>
</evidence>
<reference evidence="3 4" key="1">
    <citation type="journal article" date="2017" name="Mol. Plant">
        <title>The Genome of Medicinal Plant Macleaya cordata Provides New Insights into Benzylisoquinoline Alkaloids Metabolism.</title>
        <authorList>
            <person name="Liu X."/>
            <person name="Liu Y."/>
            <person name="Huang P."/>
            <person name="Ma Y."/>
            <person name="Qing Z."/>
            <person name="Tang Q."/>
            <person name="Cao H."/>
            <person name="Cheng P."/>
            <person name="Zheng Y."/>
            <person name="Yuan Z."/>
            <person name="Zhou Y."/>
            <person name="Liu J."/>
            <person name="Tang Z."/>
            <person name="Zhuo Y."/>
            <person name="Zhang Y."/>
            <person name="Yu L."/>
            <person name="Huang J."/>
            <person name="Yang P."/>
            <person name="Peng Q."/>
            <person name="Zhang J."/>
            <person name="Jiang W."/>
            <person name="Zhang Z."/>
            <person name="Lin K."/>
            <person name="Ro D.K."/>
            <person name="Chen X."/>
            <person name="Xiong X."/>
            <person name="Shang Y."/>
            <person name="Huang S."/>
            <person name="Zeng J."/>
        </authorList>
    </citation>
    <scope>NUCLEOTIDE SEQUENCE [LARGE SCALE GENOMIC DNA]</scope>
    <source>
        <strain evidence="4">cv. BLH2017</strain>
        <tissue evidence="3">Root</tissue>
    </source>
</reference>
<dbReference type="GO" id="GO:0003677">
    <property type="term" value="F:DNA binding"/>
    <property type="evidence" value="ECO:0007669"/>
    <property type="project" value="InterPro"/>
</dbReference>
<dbReference type="PANTHER" id="PTHR34199">
    <property type="entry name" value="NUMOD3 MOTIF FAMILY PROTEIN, EXPRESSED"/>
    <property type="match status" value="1"/>
</dbReference>
<dbReference type="AlphaFoldDB" id="A0A200QS14"/>
<dbReference type="InParanoid" id="A0A200QS14"/>
<dbReference type="EMBL" id="MVGT01001155">
    <property type="protein sequence ID" value="OVA13274.1"/>
    <property type="molecule type" value="Genomic_DNA"/>
</dbReference>
<dbReference type="InterPro" id="IPR003611">
    <property type="entry name" value="NUMOD3"/>
</dbReference>
<dbReference type="PANTHER" id="PTHR34199:SF1">
    <property type="entry name" value="HISTONE-LYSINE N-METHYLTRANSFERASE, H3 LYSINE-79 SPECIFIC-LIKE PROTEIN"/>
    <property type="match status" value="1"/>
</dbReference>
<protein>
    <recommendedName>
        <fullName evidence="2">Nuclease associated modular domain-containing protein</fullName>
    </recommendedName>
</protein>
<organism evidence="3 4">
    <name type="scientific">Macleaya cordata</name>
    <name type="common">Five-seeded plume-poppy</name>
    <name type="synonym">Bocconia cordata</name>
    <dbReference type="NCBI Taxonomy" id="56857"/>
    <lineage>
        <taxon>Eukaryota</taxon>
        <taxon>Viridiplantae</taxon>
        <taxon>Streptophyta</taxon>
        <taxon>Embryophyta</taxon>
        <taxon>Tracheophyta</taxon>
        <taxon>Spermatophyta</taxon>
        <taxon>Magnoliopsida</taxon>
        <taxon>Ranunculales</taxon>
        <taxon>Papaveraceae</taxon>
        <taxon>Papaveroideae</taxon>
        <taxon>Macleaya</taxon>
    </lineage>
</organism>
<dbReference type="OrthoDB" id="6013at2759"/>
<dbReference type="Proteomes" id="UP000195402">
    <property type="component" value="Unassembled WGS sequence"/>
</dbReference>
<gene>
    <name evidence="3" type="ORF">BVC80_289g12</name>
</gene>
<proteinExistence type="predicted"/>